<name>A0ABW7CYF6_9GAMM</name>
<reference evidence="5 6" key="1">
    <citation type="submission" date="2024-09" db="EMBL/GenBank/DDBJ databases">
        <authorList>
            <consortium name="All-Russian atlas of soil microorganisms"/>
            <consortium name="as a basis for the search for new antimicrobial producers and enzymes with unique properties"/>
            <person name="Sokolova E.A."/>
            <person name="Voronina E.N."/>
        </authorList>
    </citation>
    <scope>NUCLEOTIDE SEQUENCE [LARGE SCALE GENOMIC DNA]</scope>
    <source>
        <strain evidence="5 6">AF-22b-331.1</strain>
    </source>
</reference>
<comment type="pathway">
    <text evidence="1">Biopolymer metabolism; poly-(R)-3-hydroxybutanoate biosynthesis.</text>
</comment>
<proteinExistence type="predicted"/>
<evidence type="ECO:0000313" key="5">
    <source>
        <dbReference type="EMBL" id="MFG6109764.1"/>
    </source>
</evidence>
<comment type="caution">
    <text evidence="5">The sequence shown here is derived from an EMBL/GenBank/DDBJ whole genome shotgun (WGS) entry which is preliminary data.</text>
</comment>
<feature type="compositionally biased region" description="Low complexity" evidence="4">
    <location>
        <begin position="312"/>
        <end position="336"/>
    </location>
</feature>
<evidence type="ECO:0000256" key="1">
    <source>
        <dbReference type="ARBA" id="ARBA00004683"/>
    </source>
</evidence>
<evidence type="ECO:0000256" key="4">
    <source>
        <dbReference type="SAM" id="MobiDB-lite"/>
    </source>
</evidence>
<dbReference type="EMBL" id="JBHGCJ010000007">
    <property type="protein sequence ID" value="MFG6109764.1"/>
    <property type="molecule type" value="Genomic_DNA"/>
</dbReference>
<dbReference type="Pfam" id="PF09712">
    <property type="entry name" value="PHA_synth_III_E"/>
    <property type="match status" value="1"/>
</dbReference>
<keyword evidence="3" id="KW-0583">PHB biosynthesis</keyword>
<sequence>MSTAGSGSNAGDIEALARQYFSAWGDALRHAAVPPGPGGPGAAGQGSWQQAIDWWAQMMPNATSSPADAAVHRFREQAGGWYGTMQQVAAQFAGRDASSADVAQAWKQAVEGQGDGLLQWMLQGARGQTQAGGPDLLKLLETLQRDLGPWLQSPAFGPGREHQARWQALLRAQQEYQAHSSDYVDQIKQALDEAFKLFEQRLAEHEQPGNQLTSARAMFDLWIEAAEEAYAKVAMSDAFQRIYASLGNAQMRLRAATQQEIERVCEAIGMPTRTEMDAAHRRITELERLVRRMMADAAPKASSAPKTPPPARTRAGTASPTAAAAASARPSTTAAGKVARKAPGKSAASKSAEKSAPKAAATPAAPRPKKTRTP</sequence>
<evidence type="ECO:0000313" key="6">
    <source>
        <dbReference type="Proteomes" id="UP001605261"/>
    </source>
</evidence>
<keyword evidence="6" id="KW-1185">Reference proteome</keyword>
<dbReference type="Proteomes" id="UP001605261">
    <property type="component" value="Unassembled WGS sequence"/>
</dbReference>
<protein>
    <recommendedName>
        <fullName evidence="2">Poly(3-hydroxyalkanoate) polymerase subunit PhaE</fullName>
    </recommendedName>
</protein>
<dbReference type="InterPro" id="IPR010123">
    <property type="entry name" value="PHA_synth_III_E"/>
</dbReference>
<evidence type="ECO:0000256" key="3">
    <source>
        <dbReference type="ARBA" id="ARBA00022752"/>
    </source>
</evidence>
<organism evidence="5 6">
    <name type="scientific">Stenotrophomonas nematodicola</name>
    <dbReference type="NCBI Taxonomy" id="2656746"/>
    <lineage>
        <taxon>Bacteria</taxon>
        <taxon>Pseudomonadati</taxon>
        <taxon>Pseudomonadota</taxon>
        <taxon>Gammaproteobacteria</taxon>
        <taxon>Lysobacterales</taxon>
        <taxon>Lysobacteraceae</taxon>
        <taxon>Stenotrophomonas</taxon>
    </lineage>
</organism>
<accession>A0ABW7CYF6</accession>
<feature type="region of interest" description="Disordered" evidence="4">
    <location>
        <begin position="296"/>
        <end position="374"/>
    </location>
</feature>
<evidence type="ECO:0000256" key="2">
    <source>
        <dbReference type="ARBA" id="ARBA00019066"/>
    </source>
</evidence>
<dbReference type="RefSeq" id="WP_394163579.1">
    <property type="nucleotide sequence ID" value="NZ_JBHGCJ010000007.1"/>
</dbReference>
<dbReference type="NCBIfam" id="TIGR01834">
    <property type="entry name" value="PHA_synth_III_E"/>
    <property type="match status" value="1"/>
</dbReference>
<gene>
    <name evidence="5" type="primary">phaE</name>
    <name evidence="5" type="ORF">ACEU0G_003783</name>
</gene>